<comment type="subcellular location">
    <subcellularLocation>
        <location evidence="1">Cell membrane</location>
        <topology evidence="1">Multi-pass membrane protein</topology>
    </subcellularLocation>
</comment>
<evidence type="ECO:0000313" key="8">
    <source>
        <dbReference type="Proteomes" id="UP000182635"/>
    </source>
</evidence>
<protein>
    <submittedName>
        <fullName evidence="7">L-lysine exporter family protein LysE/ArgO</fullName>
    </submittedName>
</protein>
<evidence type="ECO:0000256" key="4">
    <source>
        <dbReference type="ARBA" id="ARBA00022989"/>
    </source>
</evidence>
<accession>A0A1I2R4U5</accession>
<evidence type="ECO:0000256" key="6">
    <source>
        <dbReference type="SAM" id="Phobius"/>
    </source>
</evidence>
<keyword evidence="3 6" id="KW-0812">Transmembrane</keyword>
<evidence type="ECO:0000256" key="2">
    <source>
        <dbReference type="ARBA" id="ARBA00022475"/>
    </source>
</evidence>
<feature type="transmembrane region" description="Helical" evidence="6">
    <location>
        <begin position="37"/>
        <end position="61"/>
    </location>
</feature>
<evidence type="ECO:0000256" key="3">
    <source>
        <dbReference type="ARBA" id="ARBA00022692"/>
    </source>
</evidence>
<dbReference type="AlphaFoldDB" id="A0A1I2R4U5"/>
<dbReference type="GO" id="GO:0005886">
    <property type="term" value="C:plasma membrane"/>
    <property type="evidence" value="ECO:0007669"/>
    <property type="project" value="UniProtKB-SubCell"/>
</dbReference>
<dbReference type="GO" id="GO:0015171">
    <property type="term" value="F:amino acid transmembrane transporter activity"/>
    <property type="evidence" value="ECO:0007669"/>
    <property type="project" value="TreeGrafter"/>
</dbReference>
<keyword evidence="5 6" id="KW-0472">Membrane</keyword>
<evidence type="ECO:0000313" key="7">
    <source>
        <dbReference type="EMBL" id="SFG35522.1"/>
    </source>
</evidence>
<feature type="transmembrane region" description="Helical" evidence="6">
    <location>
        <begin position="143"/>
        <end position="163"/>
    </location>
</feature>
<organism evidence="7 8">
    <name type="scientific">Ligilactobacillus ruminis DSM 20403 = NBRC 102161</name>
    <dbReference type="NCBI Taxonomy" id="1423798"/>
    <lineage>
        <taxon>Bacteria</taxon>
        <taxon>Bacillati</taxon>
        <taxon>Bacillota</taxon>
        <taxon>Bacilli</taxon>
        <taxon>Lactobacillales</taxon>
        <taxon>Lactobacillaceae</taxon>
        <taxon>Ligilactobacillus</taxon>
    </lineage>
</organism>
<dbReference type="PANTHER" id="PTHR30086:SF20">
    <property type="entry name" value="ARGININE EXPORTER PROTEIN ARGO-RELATED"/>
    <property type="match status" value="1"/>
</dbReference>
<dbReference type="InterPro" id="IPR001123">
    <property type="entry name" value="LeuE-type"/>
</dbReference>
<feature type="transmembrane region" description="Helical" evidence="6">
    <location>
        <begin position="6"/>
        <end position="25"/>
    </location>
</feature>
<dbReference type="Pfam" id="PF01810">
    <property type="entry name" value="LysE"/>
    <property type="match status" value="1"/>
</dbReference>
<dbReference type="OrthoDB" id="5638726at2"/>
<dbReference type="GeneID" id="29803097"/>
<feature type="transmembrane region" description="Helical" evidence="6">
    <location>
        <begin position="67"/>
        <end position="88"/>
    </location>
</feature>
<dbReference type="PANTHER" id="PTHR30086">
    <property type="entry name" value="ARGININE EXPORTER PROTEIN ARGO"/>
    <property type="match status" value="1"/>
</dbReference>
<feature type="transmembrane region" description="Helical" evidence="6">
    <location>
        <begin position="175"/>
        <end position="196"/>
    </location>
</feature>
<keyword evidence="4 6" id="KW-1133">Transmembrane helix</keyword>
<evidence type="ECO:0000256" key="5">
    <source>
        <dbReference type="ARBA" id="ARBA00023136"/>
    </source>
</evidence>
<dbReference type="Proteomes" id="UP000182635">
    <property type="component" value="Unassembled WGS sequence"/>
</dbReference>
<proteinExistence type="predicted"/>
<evidence type="ECO:0000256" key="1">
    <source>
        <dbReference type="ARBA" id="ARBA00004651"/>
    </source>
</evidence>
<keyword evidence="2" id="KW-1003">Cell membrane</keyword>
<feature type="transmembrane region" description="Helical" evidence="6">
    <location>
        <begin position="109"/>
        <end position="131"/>
    </location>
</feature>
<name>A0A1I2R4U5_9LACO</name>
<dbReference type="RefSeq" id="WP_014074155.1">
    <property type="nucleotide sequence ID" value="NZ_AYYL01000009.1"/>
</dbReference>
<reference evidence="8" key="1">
    <citation type="submission" date="2016-10" db="EMBL/GenBank/DDBJ databases">
        <authorList>
            <person name="Varghese N."/>
            <person name="Submissions S."/>
        </authorList>
    </citation>
    <scope>NUCLEOTIDE SEQUENCE [LARGE SCALE GENOMIC DNA]</scope>
    <source>
        <strain evidence="8">DSM 20403</strain>
    </source>
</reference>
<dbReference type="EMBL" id="FOPI01000014">
    <property type="protein sequence ID" value="SFG35522.1"/>
    <property type="molecule type" value="Genomic_DNA"/>
</dbReference>
<gene>
    <name evidence="7" type="ORF">SAMN02910432_01019</name>
</gene>
<sequence length="206" mass="22576">MIYLRGILIGFAFVTPIGMQNIYMFNNALSNKMSKALLYNFLVWFCDALFSFAAFYGIGALISANEIVKIIVMLVGGALTSYIGFNIIRSAKQTAIGSDSKKQTLKQALMTALIVSWGNPQAMIDGTMMLGASRATLTFEQSILFITGVITASFIWDHGITIGFNLLRDKLPKKFLLAINLISGIIVAVYGLYLILTGITEIHQNV</sequence>